<dbReference type="Proteomes" id="UP001642540">
    <property type="component" value="Unassembled WGS sequence"/>
</dbReference>
<accession>A0ABP1RCF0</accession>
<evidence type="ECO:0000313" key="3">
    <source>
        <dbReference type="Proteomes" id="UP001642540"/>
    </source>
</evidence>
<keyword evidence="3" id="KW-1185">Reference proteome</keyword>
<organism evidence="2 3">
    <name type="scientific">Orchesella dallaii</name>
    <dbReference type="NCBI Taxonomy" id="48710"/>
    <lineage>
        <taxon>Eukaryota</taxon>
        <taxon>Metazoa</taxon>
        <taxon>Ecdysozoa</taxon>
        <taxon>Arthropoda</taxon>
        <taxon>Hexapoda</taxon>
        <taxon>Collembola</taxon>
        <taxon>Entomobryomorpha</taxon>
        <taxon>Entomobryoidea</taxon>
        <taxon>Orchesellidae</taxon>
        <taxon>Orchesellinae</taxon>
        <taxon>Orchesella</taxon>
    </lineage>
</organism>
<feature type="region of interest" description="Disordered" evidence="1">
    <location>
        <begin position="244"/>
        <end position="265"/>
    </location>
</feature>
<name>A0ABP1RCF0_9HEXA</name>
<protein>
    <submittedName>
        <fullName evidence="2">Uncharacterized protein</fullName>
    </submittedName>
</protein>
<sequence>MLRYLIFSEPTILTLSFGGIHSQRKWDSTNLWIFEQQPDVSEKGFSYFDNFDQFDNIGNLIIKYGLSQVGQICIKEGVFVFYMQPDFWAESPDQVRVLSGHDKCQSPGELPIGSIHHAGDKFIPLNIPQIVVYEGQNFAGHTQNYALESTKFIRWLGAINSLIFIGPSKWMVETMSDETFCLVPFNVEKVNETQVCTVHDSMSIFPNGTDLRFRRVVKDCEGGATEINIETCFEYEVGEIQEPAVGSPAPEGNGSSTTSGSETGLFGSENCNDYEELANLLRWRITHNFQNPYQYLLPKNKSQTWRTELIDVTFEIASTVLGRVVNTQLLLIVREFYIYFAEKEAWNKGKGWPEDSRTFETNLVVEEAYICLNIINEKNMGKERGAVFLSIMKELEGNEFPEEFLRVKLRPALNLDVLMEFVWLIINFTAITCHIAQDFVTNFWVDYTTVAMDMLLVPLTEFWIDNGVVKEYYPVVLSGFQYKRVLEEVAVFTTEMYNQIKGFQVMPRPEKVQSLTPAPKL</sequence>
<comment type="caution">
    <text evidence="2">The sequence shown here is derived from an EMBL/GenBank/DDBJ whole genome shotgun (WGS) entry which is preliminary data.</text>
</comment>
<dbReference type="EMBL" id="CAXLJM020000067">
    <property type="protein sequence ID" value="CAL8122100.1"/>
    <property type="molecule type" value="Genomic_DNA"/>
</dbReference>
<evidence type="ECO:0000256" key="1">
    <source>
        <dbReference type="SAM" id="MobiDB-lite"/>
    </source>
</evidence>
<reference evidence="2 3" key="1">
    <citation type="submission" date="2024-08" db="EMBL/GenBank/DDBJ databases">
        <authorList>
            <person name="Cucini C."/>
            <person name="Frati F."/>
        </authorList>
    </citation>
    <scope>NUCLEOTIDE SEQUENCE [LARGE SCALE GENOMIC DNA]</scope>
</reference>
<proteinExistence type="predicted"/>
<evidence type="ECO:0000313" key="2">
    <source>
        <dbReference type="EMBL" id="CAL8122100.1"/>
    </source>
</evidence>
<gene>
    <name evidence="2" type="ORF">ODALV1_LOCUS19675</name>
</gene>
<feature type="compositionally biased region" description="Low complexity" evidence="1">
    <location>
        <begin position="251"/>
        <end position="265"/>
    </location>
</feature>